<evidence type="ECO:0000313" key="1">
    <source>
        <dbReference type="EMBL" id="QCE12116.1"/>
    </source>
</evidence>
<name>A0A4D6NEI7_VIGUN</name>
<proteinExistence type="predicted"/>
<dbReference type="Proteomes" id="UP000501690">
    <property type="component" value="Linkage Group LG10"/>
</dbReference>
<evidence type="ECO:0000313" key="2">
    <source>
        <dbReference type="Proteomes" id="UP000501690"/>
    </source>
</evidence>
<accession>A0A4D6NEI7</accession>
<keyword evidence="2" id="KW-1185">Reference proteome</keyword>
<dbReference type="EMBL" id="CP039354">
    <property type="protein sequence ID" value="QCE12116.1"/>
    <property type="molecule type" value="Genomic_DNA"/>
</dbReference>
<sequence length="139" mass="15685">MTVYQTFTLPRLGEWLSPERDWPRSKPESSAWARVREILVAPASLAWASYSSLGEIDRSCHCLSYNSHISIPKQQSKIVHTFITNKIVQDSKTLTFPYLEKLSRGPGGTTTGTAALRTNYGAENRVRQNQEMELVEALN</sequence>
<organism evidence="1 2">
    <name type="scientific">Vigna unguiculata</name>
    <name type="common">Cowpea</name>
    <dbReference type="NCBI Taxonomy" id="3917"/>
    <lineage>
        <taxon>Eukaryota</taxon>
        <taxon>Viridiplantae</taxon>
        <taxon>Streptophyta</taxon>
        <taxon>Embryophyta</taxon>
        <taxon>Tracheophyta</taxon>
        <taxon>Spermatophyta</taxon>
        <taxon>Magnoliopsida</taxon>
        <taxon>eudicotyledons</taxon>
        <taxon>Gunneridae</taxon>
        <taxon>Pentapetalae</taxon>
        <taxon>rosids</taxon>
        <taxon>fabids</taxon>
        <taxon>Fabales</taxon>
        <taxon>Fabaceae</taxon>
        <taxon>Papilionoideae</taxon>
        <taxon>50 kb inversion clade</taxon>
        <taxon>NPAAA clade</taxon>
        <taxon>indigoferoid/millettioid clade</taxon>
        <taxon>Phaseoleae</taxon>
        <taxon>Vigna</taxon>
    </lineage>
</organism>
<gene>
    <name evidence="1" type="ORF">DEO72_LG10g3357</name>
</gene>
<protein>
    <submittedName>
        <fullName evidence="1">Uncharacterized protein</fullName>
    </submittedName>
</protein>
<reference evidence="1 2" key="1">
    <citation type="submission" date="2019-04" db="EMBL/GenBank/DDBJ databases">
        <title>An improved genome assembly and genetic linkage map for asparagus bean, Vigna unguiculata ssp. sesquipedialis.</title>
        <authorList>
            <person name="Xia Q."/>
            <person name="Zhang R."/>
            <person name="Dong Y."/>
        </authorList>
    </citation>
    <scope>NUCLEOTIDE SEQUENCE [LARGE SCALE GENOMIC DNA]</scope>
    <source>
        <tissue evidence="1">Leaf</tissue>
    </source>
</reference>
<dbReference type="AlphaFoldDB" id="A0A4D6NEI7"/>